<dbReference type="AlphaFoldDB" id="A0AAD9SGX6"/>
<feature type="compositionally biased region" description="Polar residues" evidence="1">
    <location>
        <begin position="104"/>
        <end position="120"/>
    </location>
</feature>
<accession>A0AAD9SGX6</accession>
<sequence>MLKQDKVLPSRGWAFQSSDMPKIPDLMICQAPGLIFDLPKIKLAVLSYGPAKTPSLPDTGRPHRVFLEVNHACYVLSDPNWKAQYDGSDQPLRDEHRMTMVGHQTTPLEPSPETVPQSRSLDAPSRIPDFTRPGPVDYSLLPAVFRPDPIAEAYKKGKFHDPEAVRYINFLVGMDSDDFKPFMVDFLNFSAFNGLKRYHDPGFQRSVDQRCHAIGSGMKHMSWAEAGQGIKDALQRVQELRIGVIVVILRCRAHLLFPEDSVMKEAFCIVASLGYLLELVKKLRQRFEGIGPGRWDARNDATVLGAIMAHLDTMRDMTRVLERMKGLADDLALVDDDRPKRMIFLKWIGDEMTNWPRMSA</sequence>
<evidence type="ECO:0000313" key="2">
    <source>
        <dbReference type="EMBL" id="KAK2607906.1"/>
    </source>
</evidence>
<feature type="region of interest" description="Disordered" evidence="1">
    <location>
        <begin position="104"/>
        <end position="126"/>
    </location>
</feature>
<proteinExistence type="predicted"/>
<protein>
    <submittedName>
        <fullName evidence="2">Uncharacterized protein</fullName>
    </submittedName>
</protein>
<evidence type="ECO:0000256" key="1">
    <source>
        <dbReference type="SAM" id="MobiDB-lite"/>
    </source>
</evidence>
<comment type="caution">
    <text evidence="2">The sequence shown here is derived from an EMBL/GenBank/DDBJ whole genome shotgun (WGS) entry which is preliminary data.</text>
</comment>
<name>A0AAD9SGX6_PHOAM</name>
<gene>
    <name evidence="2" type="ORF">N8I77_006549</name>
</gene>
<dbReference type="Proteomes" id="UP001265746">
    <property type="component" value="Unassembled WGS sequence"/>
</dbReference>
<keyword evidence="3" id="KW-1185">Reference proteome</keyword>
<evidence type="ECO:0000313" key="3">
    <source>
        <dbReference type="Proteomes" id="UP001265746"/>
    </source>
</evidence>
<reference evidence="2" key="1">
    <citation type="submission" date="2023-06" db="EMBL/GenBank/DDBJ databases">
        <authorList>
            <person name="Noh H."/>
        </authorList>
    </citation>
    <scope>NUCLEOTIDE SEQUENCE</scope>
    <source>
        <strain evidence="2">DUCC20226</strain>
    </source>
</reference>
<dbReference type="EMBL" id="JAUJFL010000003">
    <property type="protein sequence ID" value="KAK2607906.1"/>
    <property type="molecule type" value="Genomic_DNA"/>
</dbReference>
<organism evidence="2 3">
    <name type="scientific">Phomopsis amygdali</name>
    <name type="common">Fusicoccum amygdali</name>
    <dbReference type="NCBI Taxonomy" id="1214568"/>
    <lineage>
        <taxon>Eukaryota</taxon>
        <taxon>Fungi</taxon>
        <taxon>Dikarya</taxon>
        <taxon>Ascomycota</taxon>
        <taxon>Pezizomycotina</taxon>
        <taxon>Sordariomycetes</taxon>
        <taxon>Sordariomycetidae</taxon>
        <taxon>Diaporthales</taxon>
        <taxon>Diaporthaceae</taxon>
        <taxon>Diaporthe</taxon>
    </lineage>
</organism>